<dbReference type="Proteomes" id="UP000541558">
    <property type="component" value="Unassembled WGS sequence"/>
</dbReference>
<reference evidence="2 3" key="1">
    <citation type="journal article" date="2020" name="ISME J.">
        <title>Uncovering the hidden diversity of litter-decomposition mechanisms in mushroom-forming fungi.</title>
        <authorList>
            <person name="Floudas D."/>
            <person name="Bentzer J."/>
            <person name="Ahren D."/>
            <person name="Johansson T."/>
            <person name="Persson P."/>
            <person name="Tunlid A."/>
        </authorList>
    </citation>
    <scope>NUCLEOTIDE SEQUENCE [LARGE SCALE GENOMIC DNA]</scope>
    <source>
        <strain evidence="2 3">CBS 175.51</strain>
    </source>
</reference>
<feature type="compositionally biased region" description="Low complexity" evidence="1">
    <location>
        <begin position="1"/>
        <end position="23"/>
    </location>
</feature>
<dbReference type="AlphaFoldDB" id="A0A8H5BUX8"/>
<feature type="region of interest" description="Disordered" evidence="1">
    <location>
        <begin position="1"/>
        <end position="34"/>
    </location>
</feature>
<keyword evidence="3" id="KW-1185">Reference proteome</keyword>
<sequence length="256" mass="27410">MSESPCLQLSPSSSQPPTTSCTSPLPPPPLAMKKSALKSTKCSLLAARKASLQRKRRLGIDLGEAGLGPERIRGGSQFASSGERLHSADAHAGVTALVAESVENLRSAHEARQRGNVVLTVSFATGGPRPSRGLGAASMAANIFQNAENFVLGDVDIITAGGNVERHEHIHVHIHIVRAPRRRARDSGDSDTFPEGGLPDHIRGGLRHLYSTRGGDARVDDRMPHAMIQIAPIFFFLIHQKCTADIELTDAMSKLL</sequence>
<evidence type="ECO:0000313" key="3">
    <source>
        <dbReference type="Proteomes" id="UP000541558"/>
    </source>
</evidence>
<comment type="caution">
    <text evidence="2">The sequence shown here is derived from an EMBL/GenBank/DDBJ whole genome shotgun (WGS) entry which is preliminary data.</text>
</comment>
<dbReference type="EMBL" id="JAACJK010000120">
    <property type="protein sequence ID" value="KAF5329880.1"/>
    <property type="molecule type" value="Genomic_DNA"/>
</dbReference>
<evidence type="ECO:0000256" key="1">
    <source>
        <dbReference type="SAM" id="MobiDB-lite"/>
    </source>
</evidence>
<organism evidence="2 3">
    <name type="scientific">Ephemerocybe angulata</name>
    <dbReference type="NCBI Taxonomy" id="980116"/>
    <lineage>
        <taxon>Eukaryota</taxon>
        <taxon>Fungi</taxon>
        <taxon>Dikarya</taxon>
        <taxon>Basidiomycota</taxon>
        <taxon>Agaricomycotina</taxon>
        <taxon>Agaricomycetes</taxon>
        <taxon>Agaricomycetidae</taxon>
        <taxon>Agaricales</taxon>
        <taxon>Agaricineae</taxon>
        <taxon>Psathyrellaceae</taxon>
        <taxon>Ephemerocybe</taxon>
    </lineage>
</organism>
<gene>
    <name evidence="2" type="ORF">D9611_013418</name>
</gene>
<dbReference type="OrthoDB" id="3093350at2759"/>
<accession>A0A8H5BUX8</accession>
<protein>
    <submittedName>
        <fullName evidence="2">Uncharacterized protein</fullName>
    </submittedName>
</protein>
<name>A0A8H5BUX8_9AGAR</name>
<proteinExistence type="predicted"/>
<evidence type="ECO:0000313" key="2">
    <source>
        <dbReference type="EMBL" id="KAF5329880.1"/>
    </source>
</evidence>